<accession>A0A147KBY6</accession>
<dbReference type="STRING" id="1150625.Q75_02095"/>
<dbReference type="EMBL" id="LDYG01000007">
    <property type="protein sequence ID" value="KUP08871.1"/>
    <property type="molecule type" value="Genomic_DNA"/>
</dbReference>
<feature type="region of interest" description="Disordered" evidence="1">
    <location>
        <begin position="1"/>
        <end position="34"/>
    </location>
</feature>
<evidence type="ECO:0000313" key="4">
    <source>
        <dbReference type="Proteomes" id="UP000074108"/>
    </source>
</evidence>
<dbReference type="Pfam" id="PF08378">
    <property type="entry name" value="NERD"/>
    <property type="match status" value="1"/>
</dbReference>
<evidence type="ECO:0000259" key="2">
    <source>
        <dbReference type="PROSITE" id="PS50965"/>
    </source>
</evidence>
<dbReference type="AlphaFoldDB" id="A0A147KBY6"/>
<evidence type="ECO:0000256" key="1">
    <source>
        <dbReference type="SAM" id="MobiDB-lite"/>
    </source>
</evidence>
<dbReference type="PROSITE" id="PS50965">
    <property type="entry name" value="NERD"/>
    <property type="match status" value="1"/>
</dbReference>
<keyword evidence="4" id="KW-1185">Reference proteome</keyword>
<dbReference type="Proteomes" id="UP000074108">
    <property type="component" value="Unassembled WGS sequence"/>
</dbReference>
<dbReference type="PATRIC" id="fig|1150625.3.peg.445"/>
<proteinExistence type="predicted"/>
<name>A0A147KBY6_9BACI</name>
<dbReference type="InterPro" id="IPR011528">
    <property type="entry name" value="NERD"/>
</dbReference>
<sequence>MKRLFKSNKELTKNSSSNNRANQPSKAKTKATSERIGQLGEYKIDIQLSQFPNNYRYLSDIMLPNSKAKSGYSQIDHLLITPFGIFVMETKNYSGEIRGGRQDKQWIVNKRFKMMNPFNQNYGHMQALKSVLGNHDLHFISIITFTKRAVFSIDPELRKIQSDDLCVYDTELTEFINRKIQVIKLLNETKKLTNEEIDGYYKRIVEVNIDDTATRKEHVEKIKSHDSIPAVCSHCGTKVSEKVKEYCLSHNRYNGQVYCFDHQKLNKK</sequence>
<evidence type="ECO:0000313" key="3">
    <source>
        <dbReference type="EMBL" id="KUP08871.1"/>
    </source>
</evidence>
<protein>
    <recommendedName>
        <fullName evidence="2">NERD domain-containing protein</fullName>
    </recommendedName>
</protein>
<comment type="caution">
    <text evidence="3">The sequence shown here is derived from an EMBL/GenBank/DDBJ whole genome shotgun (WGS) entry which is preliminary data.</text>
</comment>
<feature type="domain" description="NERD" evidence="2">
    <location>
        <begin position="36"/>
        <end position="151"/>
    </location>
</feature>
<organism evidence="3 4">
    <name type="scientific">Bacillus coahuilensis p1.1.43</name>
    <dbReference type="NCBI Taxonomy" id="1150625"/>
    <lineage>
        <taxon>Bacteria</taxon>
        <taxon>Bacillati</taxon>
        <taxon>Bacillota</taxon>
        <taxon>Bacilli</taxon>
        <taxon>Bacillales</taxon>
        <taxon>Bacillaceae</taxon>
        <taxon>Bacillus</taxon>
    </lineage>
</organism>
<reference evidence="3 4" key="1">
    <citation type="journal article" date="2016" name="Front. Microbiol.">
        <title>Microevolution Analysis of Bacillus coahuilensis Unveils Differences in Phosphorus Acquisition Strategies and Their Regulation.</title>
        <authorList>
            <person name="Gomez-Lunar Z."/>
            <person name="Hernandez-Gonzalez I."/>
            <person name="Rodriguez-Torres M.D."/>
            <person name="Souza V."/>
            <person name="Olmedo-Alvarez G."/>
        </authorList>
    </citation>
    <scope>NUCLEOTIDE SEQUENCE [LARGE SCALE GENOMIC DNA]</scope>
    <source>
        <strain evidence="4">p1.1.43</strain>
    </source>
</reference>
<gene>
    <name evidence="3" type="ORF">Q75_02095</name>
</gene>
<feature type="compositionally biased region" description="Polar residues" evidence="1">
    <location>
        <begin position="13"/>
        <end position="26"/>
    </location>
</feature>